<sequence length="115" mass="13191">MATFEAQFTAYAKYTNPKSDGMRISLTQSNKWMRQAKIFNDKVTQEDAALAFNNLHRELLTIEDYKKFIDDFAQAKRLNPAVIKEKMAKCGPPVEDRTRIESVVLKNVEDPSGYV</sequence>
<dbReference type="InterPro" id="IPR008907">
    <property type="entry name" value="TPP/p25"/>
</dbReference>
<dbReference type="SUPFAM" id="SSF47473">
    <property type="entry name" value="EF-hand"/>
    <property type="match status" value="1"/>
</dbReference>
<dbReference type="AlphaFoldDB" id="A0AAD9RT18"/>
<evidence type="ECO:0000256" key="1">
    <source>
        <dbReference type="ARBA" id="ARBA00010994"/>
    </source>
</evidence>
<name>A0AAD9RT18_9HYME</name>
<accession>A0AAD9RT18</accession>
<dbReference type="Gene3D" id="1.10.238.10">
    <property type="entry name" value="EF-hand"/>
    <property type="match status" value="1"/>
</dbReference>
<dbReference type="GO" id="GO:0015631">
    <property type="term" value="F:tubulin binding"/>
    <property type="evidence" value="ECO:0007669"/>
    <property type="project" value="InterPro"/>
</dbReference>
<dbReference type="Pfam" id="PF05517">
    <property type="entry name" value="p25-alpha"/>
    <property type="match status" value="1"/>
</dbReference>
<dbReference type="GO" id="GO:0046785">
    <property type="term" value="P:microtubule polymerization"/>
    <property type="evidence" value="ECO:0007669"/>
    <property type="project" value="InterPro"/>
</dbReference>
<keyword evidence="3" id="KW-1185">Reference proteome</keyword>
<comment type="similarity">
    <text evidence="1">Belongs to the TPPP family.</text>
</comment>
<dbReference type="Proteomes" id="UP001258017">
    <property type="component" value="Unassembled WGS sequence"/>
</dbReference>
<proteinExistence type="inferred from homology"/>
<gene>
    <name evidence="2" type="ORF">KPH14_010050</name>
</gene>
<dbReference type="InterPro" id="IPR011992">
    <property type="entry name" value="EF-hand-dom_pair"/>
</dbReference>
<evidence type="ECO:0000313" key="3">
    <source>
        <dbReference type="Proteomes" id="UP001258017"/>
    </source>
</evidence>
<organism evidence="2 3">
    <name type="scientific">Odynerus spinipes</name>
    <dbReference type="NCBI Taxonomy" id="1348599"/>
    <lineage>
        <taxon>Eukaryota</taxon>
        <taxon>Metazoa</taxon>
        <taxon>Ecdysozoa</taxon>
        <taxon>Arthropoda</taxon>
        <taxon>Hexapoda</taxon>
        <taxon>Insecta</taxon>
        <taxon>Pterygota</taxon>
        <taxon>Neoptera</taxon>
        <taxon>Endopterygota</taxon>
        <taxon>Hymenoptera</taxon>
        <taxon>Apocrita</taxon>
        <taxon>Aculeata</taxon>
        <taxon>Vespoidea</taxon>
        <taxon>Vespidae</taxon>
        <taxon>Eumeninae</taxon>
        <taxon>Odynerus</taxon>
    </lineage>
</organism>
<reference evidence="2" key="1">
    <citation type="submission" date="2021-08" db="EMBL/GenBank/DDBJ databases">
        <authorList>
            <person name="Misof B."/>
            <person name="Oliver O."/>
            <person name="Podsiadlowski L."/>
            <person name="Donath A."/>
            <person name="Peters R."/>
            <person name="Mayer C."/>
            <person name="Rust J."/>
            <person name="Gunkel S."/>
            <person name="Lesny P."/>
            <person name="Martin S."/>
            <person name="Oeyen J.P."/>
            <person name="Petersen M."/>
            <person name="Panagiotis P."/>
            <person name="Wilbrandt J."/>
            <person name="Tanja T."/>
        </authorList>
    </citation>
    <scope>NUCLEOTIDE SEQUENCE</scope>
    <source>
        <strain evidence="2">GBR_01_08_01A</strain>
        <tissue evidence="2">Thorax + abdomen</tissue>
    </source>
</reference>
<reference evidence="2" key="2">
    <citation type="journal article" date="2023" name="Commun. Biol.">
        <title>Intrasexual cuticular hydrocarbon dimorphism in a wasp sheds light on hydrocarbon biosynthesis genes in Hymenoptera.</title>
        <authorList>
            <person name="Moris V.C."/>
            <person name="Podsiadlowski L."/>
            <person name="Martin S."/>
            <person name="Oeyen J.P."/>
            <person name="Donath A."/>
            <person name="Petersen M."/>
            <person name="Wilbrandt J."/>
            <person name="Misof B."/>
            <person name="Liedtke D."/>
            <person name="Thamm M."/>
            <person name="Scheiner R."/>
            <person name="Schmitt T."/>
            <person name="Niehuis O."/>
        </authorList>
    </citation>
    <scope>NUCLEOTIDE SEQUENCE</scope>
    <source>
        <strain evidence="2">GBR_01_08_01A</strain>
    </source>
</reference>
<protein>
    <submittedName>
        <fullName evidence="2">Uncharacterized protein</fullName>
    </submittedName>
</protein>
<comment type="caution">
    <text evidence="2">The sequence shown here is derived from an EMBL/GenBank/DDBJ whole genome shotgun (WGS) entry which is preliminary data.</text>
</comment>
<dbReference type="EMBL" id="JAIFRP010000021">
    <property type="protein sequence ID" value="KAK2585375.1"/>
    <property type="molecule type" value="Genomic_DNA"/>
</dbReference>
<evidence type="ECO:0000313" key="2">
    <source>
        <dbReference type="EMBL" id="KAK2585375.1"/>
    </source>
</evidence>